<comment type="caution">
    <text evidence="2">The sequence shown here is derived from an EMBL/GenBank/DDBJ whole genome shotgun (WGS) entry which is preliminary data.</text>
</comment>
<feature type="transmembrane region" description="Helical" evidence="1">
    <location>
        <begin position="182"/>
        <end position="200"/>
    </location>
</feature>
<dbReference type="Proteomes" id="UP000646478">
    <property type="component" value="Unassembled WGS sequence"/>
</dbReference>
<dbReference type="AlphaFoldDB" id="A0A916S7B9"/>
<evidence type="ECO:0000313" key="2">
    <source>
        <dbReference type="EMBL" id="GGA87810.1"/>
    </source>
</evidence>
<dbReference type="EMBL" id="BMHH01000004">
    <property type="protein sequence ID" value="GGA87810.1"/>
    <property type="molecule type" value="Genomic_DNA"/>
</dbReference>
<keyword evidence="1" id="KW-1133">Transmembrane helix</keyword>
<gene>
    <name evidence="2" type="ORF">GCM10011491_14450</name>
</gene>
<dbReference type="RefSeq" id="WP_188822898.1">
    <property type="nucleotide sequence ID" value="NZ_BMHH01000004.1"/>
</dbReference>
<organism evidence="2 3">
    <name type="scientific">Brucella endophytica</name>
    <dbReference type="NCBI Taxonomy" id="1963359"/>
    <lineage>
        <taxon>Bacteria</taxon>
        <taxon>Pseudomonadati</taxon>
        <taxon>Pseudomonadota</taxon>
        <taxon>Alphaproteobacteria</taxon>
        <taxon>Hyphomicrobiales</taxon>
        <taxon>Brucellaceae</taxon>
        <taxon>Brucella/Ochrobactrum group</taxon>
        <taxon>Brucella</taxon>
    </lineage>
</organism>
<keyword evidence="3" id="KW-1185">Reference proteome</keyword>
<name>A0A916S7B9_9HYPH</name>
<reference evidence="2" key="2">
    <citation type="submission" date="2020-09" db="EMBL/GenBank/DDBJ databases">
        <authorList>
            <person name="Sun Q."/>
            <person name="Zhou Y."/>
        </authorList>
    </citation>
    <scope>NUCLEOTIDE SEQUENCE</scope>
    <source>
        <strain evidence="2">CGMCC 1.15082</strain>
    </source>
</reference>
<evidence type="ECO:0000256" key="1">
    <source>
        <dbReference type="SAM" id="Phobius"/>
    </source>
</evidence>
<proteinExistence type="predicted"/>
<accession>A0A916S7B9</accession>
<protein>
    <submittedName>
        <fullName evidence="2">Uncharacterized protein</fullName>
    </submittedName>
</protein>
<reference evidence="2" key="1">
    <citation type="journal article" date="2014" name="Int. J. Syst. Evol. Microbiol.">
        <title>Complete genome sequence of Corynebacterium casei LMG S-19264T (=DSM 44701T), isolated from a smear-ripened cheese.</title>
        <authorList>
            <consortium name="US DOE Joint Genome Institute (JGI-PGF)"/>
            <person name="Walter F."/>
            <person name="Albersmeier A."/>
            <person name="Kalinowski J."/>
            <person name="Ruckert C."/>
        </authorList>
    </citation>
    <scope>NUCLEOTIDE SEQUENCE</scope>
    <source>
        <strain evidence="2">CGMCC 1.15082</strain>
    </source>
</reference>
<sequence length="275" mass="31123">MSDEKEKKRFVLDLDAISEANKLAPKMKEMQKAIELPQKTLAGPISDIHKIMESQEKLWQKIRFPIDRSILGNSDLWKTLDKIKTPSLFENNNSLLNSRNAIPVAAEIQNPTVEIPNLSPHPAHETNERLEEMESHFSQMLQIMTNGAAIATGIQEQANEFLAKFEKASEDTDKSARQAIRVGLIAIVIAIITPLVQIGYDTFQDHTEEKLEHLTNEVASLRKIEETSIDKLVNELRNQNGDSQIVLQLKSDNEANREILRRIEQALSQLKANSK</sequence>
<keyword evidence="1" id="KW-0812">Transmembrane</keyword>
<evidence type="ECO:0000313" key="3">
    <source>
        <dbReference type="Proteomes" id="UP000646478"/>
    </source>
</evidence>
<keyword evidence="1" id="KW-0472">Membrane</keyword>